<reference evidence="2 3" key="1">
    <citation type="journal article" date="2015" name="Genome Announc.">
        <title>Expanding the biotechnology potential of lactobacilli through comparative genomics of 213 strains and associated genera.</title>
        <authorList>
            <person name="Sun Z."/>
            <person name="Harris H.M."/>
            <person name="McCann A."/>
            <person name="Guo C."/>
            <person name="Argimon S."/>
            <person name="Zhang W."/>
            <person name="Yang X."/>
            <person name="Jeffery I.B."/>
            <person name="Cooney J.C."/>
            <person name="Kagawa T.F."/>
            <person name="Liu W."/>
            <person name="Song Y."/>
            <person name="Salvetti E."/>
            <person name="Wrobel A."/>
            <person name="Rasinkangas P."/>
            <person name="Parkhill J."/>
            <person name="Rea M.C."/>
            <person name="O'Sullivan O."/>
            <person name="Ritari J."/>
            <person name="Douillard F.P."/>
            <person name="Paul Ross R."/>
            <person name="Yang R."/>
            <person name="Briner A.E."/>
            <person name="Felis G.E."/>
            <person name="de Vos W.M."/>
            <person name="Barrangou R."/>
            <person name="Klaenhammer T.R."/>
            <person name="Caufield P.W."/>
            <person name="Cui Y."/>
            <person name="Zhang H."/>
            <person name="O'Toole P.W."/>
        </authorList>
    </citation>
    <scope>NUCLEOTIDE SEQUENCE [LARGE SCALE GENOMIC DNA]</scope>
    <source>
        <strain evidence="2 3">DSM 20003</strain>
    </source>
</reference>
<evidence type="ECO:0000256" key="1">
    <source>
        <dbReference type="SAM" id="MobiDB-lite"/>
    </source>
</evidence>
<comment type="caution">
    <text evidence="2">The sequence shown here is derived from an EMBL/GenBank/DDBJ whole genome shotgun (WGS) entry which is preliminary data.</text>
</comment>
<dbReference type="EMBL" id="AZDA01000084">
    <property type="protein sequence ID" value="KRK34967.1"/>
    <property type="molecule type" value="Genomic_DNA"/>
</dbReference>
<proteinExistence type="predicted"/>
<organism evidence="2 3">
    <name type="scientific">Loigolactobacillus bifermentans DSM 20003</name>
    <dbReference type="NCBI Taxonomy" id="1423726"/>
    <lineage>
        <taxon>Bacteria</taxon>
        <taxon>Bacillati</taxon>
        <taxon>Bacillota</taxon>
        <taxon>Bacilli</taxon>
        <taxon>Lactobacillales</taxon>
        <taxon>Lactobacillaceae</taxon>
        <taxon>Loigolactobacillus</taxon>
    </lineage>
</organism>
<sequence length="57" mass="6213">MIQLALPLMVFPAPAGMILTPLREDPMMFGIPRTSGDDPDSTGGYPIQRAYSPHQRG</sequence>
<accession>A0A0R1GW96</accession>
<dbReference type="AlphaFoldDB" id="A0A0R1GW96"/>
<dbReference type="Proteomes" id="UP000051461">
    <property type="component" value="Unassembled WGS sequence"/>
</dbReference>
<evidence type="ECO:0000313" key="2">
    <source>
        <dbReference type="EMBL" id="KRK34967.1"/>
    </source>
</evidence>
<feature type="region of interest" description="Disordered" evidence="1">
    <location>
        <begin position="29"/>
        <end position="57"/>
    </location>
</feature>
<gene>
    <name evidence="2" type="ORF">FC07_GL000318</name>
</gene>
<protein>
    <submittedName>
        <fullName evidence="2">Uncharacterized protein</fullName>
    </submittedName>
</protein>
<keyword evidence="3" id="KW-1185">Reference proteome</keyword>
<evidence type="ECO:0000313" key="3">
    <source>
        <dbReference type="Proteomes" id="UP000051461"/>
    </source>
</evidence>
<name>A0A0R1GW96_9LACO</name>